<dbReference type="Proteomes" id="UP000504635">
    <property type="component" value="Unplaced"/>
</dbReference>
<feature type="region of interest" description="Disordered" evidence="2">
    <location>
        <begin position="85"/>
        <end position="244"/>
    </location>
</feature>
<dbReference type="InterPro" id="IPR026806">
    <property type="entry name" value="CDV3"/>
</dbReference>
<feature type="compositionally biased region" description="Low complexity" evidence="2">
    <location>
        <begin position="92"/>
        <end position="108"/>
    </location>
</feature>
<feature type="compositionally biased region" description="Polar residues" evidence="2">
    <location>
        <begin position="235"/>
        <end position="244"/>
    </location>
</feature>
<feature type="compositionally biased region" description="Polar residues" evidence="2">
    <location>
        <begin position="207"/>
        <end position="225"/>
    </location>
</feature>
<protein>
    <submittedName>
        <fullName evidence="4">Protein CDV3 homolog</fullName>
    </submittedName>
</protein>
<evidence type="ECO:0000256" key="2">
    <source>
        <dbReference type="SAM" id="MobiDB-lite"/>
    </source>
</evidence>
<dbReference type="Pfam" id="PF15359">
    <property type="entry name" value="CDV3"/>
    <property type="match status" value="1"/>
</dbReference>
<feature type="compositionally biased region" description="Basic and acidic residues" evidence="2">
    <location>
        <begin position="131"/>
        <end position="141"/>
    </location>
</feature>
<keyword evidence="3" id="KW-1185">Reference proteome</keyword>
<dbReference type="InParanoid" id="A0A6J2XIB4"/>
<dbReference type="PANTHER" id="PTHR16284:SF13">
    <property type="entry name" value="PROTEIN CDV3 HOMOLOG"/>
    <property type="match status" value="1"/>
</dbReference>
<feature type="compositionally biased region" description="Basic residues" evidence="2">
    <location>
        <begin position="11"/>
        <end position="20"/>
    </location>
</feature>
<dbReference type="GeneID" id="115878329"/>
<reference evidence="4" key="1">
    <citation type="submission" date="2025-08" db="UniProtKB">
        <authorList>
            <consortium name="RefSeq"/>
        </authorList>
    </citation>
    <scope>IDENTIFICATION</scope>
    <source>
        <tissue evidence="4">Gonads</tissue>
    </source>
</reference>
<dbReference type="PROSITE" id="PS00018">
    <property type="entry name" value="EF_HAND_1"/>
    <property type="match status" value="1"/>
</dbReference>
<dbReference type="KEGG" id="soy:115878329"/>
<organism evidence="3 4">
    <name type="scientific">Sitophilus oryzae</name>
    <name type="common">Rice weevil</name>
    <name type="synonym">Curculio oryzae</name>
    <dbReference type="NCBI Taxonomy" id="7048"/>
    <lineage>
        <taxon>Eukaryota</taxon>
        <taxon>Metazoa</taxon>
        <taxon>Ecdysozoa</taxon>
        <taxon>Arthropoda</taxon>
        <taxon>Hexapoda</taxon>
        <taxon>Insecta</taxon>
        <taxon>Pterygota</taxon>
        <taxon>Neoptera</taxon>
        <taxon>Endopterygota</taxon>
        <taxon>Coleoptera</taxon>
        <taxon>Polyphaga</taxon>
        <taxon>Cucujiformia</taxon>
        <taxon>Curculionidae</taxon>
        <taxon>Dryophthorinae</taxon>
        <taxon>Sitophilus</taxon>
    </lineage>
</organism>
<feature type="region of interest" description="Disordered" evidence="2">
    <location>
        <begin position="1"/>
        <end position="66"/>
    </location>
</feature>
<dbReference type="InterPro" id="IPR018247">
    <property type="entry name" value="EF_Hand_1_Ca_BS"/>
</dbReference>
<dbReference type="FunCoup" id="A0A6J2XIB4">
    <property type="interactions" value="1143"/>
</dbReference>
<sequence>MADLDDFFAKKDRKKGKSSKKFATTEEVAKKLEDTVKKTEKQKKERVQEGDENSSQAIDQDEWKEFEEEKKDYTGLKIGNLTINADQENNLNNQDAGSGDQQDGADSNQDCEKKPGPWKRIDVQTDAVIEEPPKPVEKKPETPSTNLQAYKPPSLRYSTSQPSTNYPRTKASRFGSTAPDIHNEEYFPTLSKSNESKKNKSEGSFEVVQSNRASSQRQQLEQSKTAGGPKLSLGNRYTTLSNDS</sequence>
<feature type="compositionally biased region" description="Polar residues" evidence="2">
    <location>
        <begin position="156"/>
        <end position="167"/>
    </location>
</feature>
<proteinExistence type="inferred from homology"/>
<dbReference type="PANTHER" id="PTHR16284">
    <property type="entry name" value="PROTEIN CDV3 HOMOLOG"/>
    <property type="match status" value="1"/>
</dbReference>
<dbReference type="GO" id="GO:0005737">
    <property type="term" value="C:cytoplasm"/>
    <property type="evidence" value="ECO:0007669"/>
    <property type="project" value="TreeGrafter"/>
</dbReference>
<accession>A0A6J2XIB4</accession>
<dbReference type="OrthoDB" id="6288097at2759"/>
<name>A0A6J2XIB4_SITOR</name>
<evidence type="ECO:0000256" key="1">
    <source>
        <dbReference type="ARBA" id="ARBA00006062"/>
    </source>
</evidence>
<feature type="compositionally biased region" description="Basic and acidic residues" evidence="2">
    <location>
        <begin position="194"/>
        <end position="203"/>
    </location>
</feature>
<comment type="similarity">
    <text evidence="1">Belongs to the CDV3 family.</text>
</comment>
<evidence type="ECO:0000313" key="3">
    <source>
        <dbReference type="Proteomes" id="UP000504635"/>
    </source>
</evidence>
<feature type="compositionally biased region" description="Basic and acidic residues" evidence="2">
    <location>
        <begin position="110"/>
        <end position="123"/>
    </location>
</feature>
<gene>
    <name evidence="4" type="primary">LOC115878329</name>
</gene>
<feature type="compositionally biased region" description="Basic and acidic residues" evidence="2">
    <location>
        <begin position="23"/>
        <end position="49"/>
    </location>
</feature>
<dbReference type="AlphaFoldDB" id="A0A6J2XIB4"/>
<dbReference type="RefSeq" id="XP_030750660.1">
    <property type="nucleotide sequence ID" value="XM_030894800.1"/>
</dbReference>
<evidence type="ECO:0000313" key="4">
    <source>
        <dbReference type="RefSeq" id="XP_030750660.1"/>
    </source>
</evidence>